<dbReference type="Pfam" id="PF00440">
    <property type="entry name" value="TetR_N"/>
    <property type="match status" value="1"/>
</dbReference>
<feature type="DNA-binding region" description="H-T-H motif" evidence="2">
    <location>
        <begin position="39"/>
        <end position="58"/>
    </location>
</feature>
<dbReference type="PROSITE" id="PS50977">
    <property type="entry name" value="HTH_TETR_2"/>
    <property type="match status" value="1"/>
</dbReference>
<keyword evidence="5" id="KW-1185">Reference proteome</keyword>
<evidence type="ECO:0000313" key="4">
    <source>
        <dbReference type="EMBL" id="MCU6698211.1"/>
    </source>
</evidence>
<proteinExistence type="predicted"/>
<dbReference type="SUPFAM" id="SSF46689">
    <property type="entry name" value="Homeodomain-like"/>
    <property type="match status" value="1"/>
</dbReference>
<comment type="caution">
    <text evidence="4">The sequence shown here is derived from an EMBL/GenBank/DDBJ whole genome shotgun (WGS) entry which is preliminary data.</text>
</comment>
<feature type="domain" description="HTH tetR-type" evidence="3">
    <location>
        <begin position="17"/>
        <end position="76"/>
    </location>
</feature>
<dbReference type="PANTHER" id="PTHR43479">
    <property type="entry name" value="ACREF/ENVCD OPERON REPRESSOR-RELATED"/>
    <property type="match status" value="1"/>
</dbReference>
<gene>
    <name evidence="4" type="ORF">OCV63_15125</name>
</gene>
<evidence type="ECO:0000259" key="3">
    <source>
        <dbReference type="PROSITE" id="PS50977"/>
    </source>
</evidence>
<dbReference type="Proteomes" id="UP001652461">
    <property type="component" value="Unassembled WGS sequence"/>
</dbReference>
<dbReference type="InterPro" id="IPR001647">
    <property type="entry name" value="HTH_TetR"/>
</dbReference>
<dbReference type="EMBL" id="JAOQKC010000027">
    <property type="protein sequence ID" value="MCU6698211.1"/>
    <property type="molecule type" value="Genomic_DNA"/>
</dbReference>
<dbReference type="SUPFAM" id="SSF48498">
    <property type="entry name" value="Tetracyclin repressor-like, C-terminal domain"/>
    <property type="match status" value="1"/>
</dbReference>
<name>A0ABT2S0Y9_9FIRM</name>
<dbReference type="PANTHER" id="PTHR43479:SF11">
    <property type="entry name" value="ACREF_ENVCD OPERON REPRESSOR-RELATED"/>
    <property type="match status" value="1"/>
</dbReference>
<keyword evidence="1 2" id="KW-0238">DNA-binding</keyword>
<dbReference type="InterPro" id="IPR036271">
    <property type="entry name" value="Tet_transcr_reg_TetR-rel_C_sf"/>
</dbReference>
<organism evidence="4 5">
    <name type="scientific">Laedolimicola ammoniilytica</name>
    <dbReference type="NCBI Taxonomy" id="2981771"/>
    <lineage>
        <taxon>Bacteria</taxon>
        <taxon>Bacillati</taxon>
        <taxon>Bacillota</taxon>
        <taxon>Clostridia</taxon>
        <taxon>Lachnospirales</taxon>
        <taxon>Lachnospiraceae</taxon>
        <taxon>Laedolimicola</taxon>
    </lineage>
</organism>
<sequence>MNRMIEKELSPRQKKSLETRKRIFDATYQLVNQYGDAYTVQDVCHLASVSVGSFYHFYKSKEEVTSDLYLFFDTHMEKELLIMPEEPVARLKSITREMMRYSLEWGLPFLRLSCAQTSGEKEINLVHERSVSFQELVLTLKSGIEQGVFDCPRGEEYYARFLITIFRGTLHWWTVQHGNFDGMKRMEQYTEDFMKIITK</sequence>
<reference evidence="4 5" key="1">
    <citation type="journal article" date="2021" name="ISME Commun">
        <title>Automated analysis of genomic sequences facilitates high-throughput and comprehensive description of bacteria.</title>
        <authorList>
            <person name="Hitch T.C.A."/>
        </authorList>
    </citation>
    <scope>NUCLEOTIDE SEQUENCE [LARGE SCALE GENOMIC DNA]</scope>
    <source>
        <strain evidence="4 5">Sanger_04</strain>
    </source>
</reference>
<evidence type="ECO:0000256" key="1">
    <source>
        <dbReference type="ARBA" id="ARBA00023125"/>
    </source>
</evidence>
<protein>
    <submittedName>
        <fullName evidence="4">TetR/AcrR family transcriptional regulator</fullName>
    </submittedName>
</protein>
<evidence type="ECO:0000256" key="2">
    <source>
        <dbReference type="PROSITE-ProRule" id="PRU00335"/>
    </source>
</evidence>
<dbReference type="InterPro" id="IPR050624">
    <property type="entry name" value="HTH-type_Tx_Regulator"/>
</dbReference>
<dbReference type="RefSeq" id="WP_158365138.1">
    <property type="nucleotide sequence ID" value="NZ_JAOQKC010000027.1"/>
</dbReference>
<dbReference type="Gene3D" id="1.10.357.10">
    <property type="entry name" value="Tetracycline Repressor, domain 2"/>
    <property type="match status" value="1"/>
</dbReference>
<dbReference type="InterPro" id="IPR009057">
    <property type="entry name" value="Homeodomain-like_sf"/>
</dbReference>
<accession>A0ABT2S0Y9</accession>
<evidence type="ECO:0000313" key="5">
    <source>
        <dbReference type="Proteomes" id="UP001652461"/>
    </source>
</evidence>